<dbReference type="Proteomes" id="UP000243451">
    <property type="component" value="Unassembled WGS sequence"/>
</dbReference>
<dbReference type="PROSITE" id="PS51819">
    <property type="entry name" value="VOC"/>
    <property type="match status" value="3"/>
</dbReference>
<dbReference type="InterPro" id="IPR051785">
    <property type="entry name" value="MMCE/EMCE_epimerase"/>
</dbReference>
<dbReference type="PANTHER" id="PTHR43048">
    <property type="entry name" value="METHYLMALONYL-COA EPIMERASE"/>
    <property type="match status" value="1"/>
</dbReference>
<accession>A0A2P4ES02</accession>
<protein>
    <recommendedName>
        <fullName evidence="3">VOC domain-containing protein</fullName>
    </recommendedName>
</protein>
<dbReference type="InterPro" id="IPR029068">
    <property type="entry name" value="Glyas_Bleomycin-R_OHBP_Dase"/>
</dbReference>
<keyword evidence="1" id="KW-0479">Metal-binding</keyword>
<evidence type="ECO:0000313" key="4">
    <source>
        <dbReference type="EMBL" id="POB01738.1"/>
    </source>
</evidence>
<feature type="chain" id="PRO_5015122163" description="VOC domain-containing protein" evidence="2">
    <location>
        <begin position="25"/>
        <end position="562"/>
    </location>
</feature>
<dbReference type="SUPFAM" id="SSF54593">
    <property type="entry name" value="Glyoxalase/Bleomycin resistance protein/Dihydroxybiphenyl dioxygenase"/>
    <property type="match status" value="3"/>
</dbReference>
<dbReference type="AlphaFoldDB" id="A0A2P4ES02"/>
<proteinExistence type="predicted"/>
<reference evidence="4 5" key="1">
    <citation type="submission" date="2018-01" db="EMBL/GenBank/DDBJ databases">
        <title>Draft genome of the type strain Pseudomonas oceani DSM 100277 isolated from the deep water in Okinawa trough, northwestern Pacific Ocean.</title>
        <authorList>
            <person name="Gomila M."/>
            <person name="Mulet M."/>
            <person name="Garcia-Valdes E."/>
            <person name="Lalucat J."/>
        </authorList>
    </citation>
    <scope>NUCLEOTIDE SEQUENCE [LARGE SCALE GENOMIC DNA]</scope>
    <source>
        <strain evidence="4 5">DSM 100277</strain>
    </source>
</reference>
<dbReference type="RefSeq" id="WP_104739372.1">
    <property type="nucleotide sequence ID" value="NZ_BMHR01000016.1"/>
</dbReference>
<sequence>MFQQHLRALAICAFLAFVSGCLSGGGGSSDETPPAGPAASRATPAYLQAVGLGVSDLDAAVALYRDGLGMTERERLTRDNRIEVVMEPADKRGALVVLMEFTDGVGRNVQQNPGKLAFYVKDPATFATAFATAGGRIVVPPAPQPSVGGVIVGFGRDQDNNLIEIVGASDATHSYLSAVGIGVSDLEAARDFYANTFGFEQDQFLSIPGQYDEYILTSPVPGSSALVLMHWTNGAPYDYQDNPIKLELASADPALLADDIEKANLPINQAPAPSTDADLNGALVGYAADADGTMLELRRSIRPYLAGAAIGVADLEASVSFYQEALGMQQVTRRTRDNRDEVVLRSADNKGSQIVLMGFTDGEARNYSRNPGKLVFYARDPNAFAQSIRDAGGVILVEPVDQGPALGNAVVGFGRDLDNNLIEIVGDDSATESWFGAFGIGVSDLASAKAFYADTLGFKVSLFLPIAGQYNEYILQGYGGSALVLMNWTNGTPRNYTNNPVKLEIGSLSPEGFLETIGDAGQRVDQQVTEDPSRNDELVGYARDADGTVLEVLLAPWGQTAP</sequence>
<organism evidence="4 5">
    <name type="scientific">Halopseudomonas oceani</name>
    <dbReference type="NCBI Taxonomy" id="1708783"/>
    <lineage>
        <taxon>Bacteria</taxon>
        <taxon>Pseudomonadati</taxon>
        <taxon>Pseudomonadota</taxon>
        <taxon>Gammaproteobacteria</taxon>
        <taxon>Pseudomonadales</taxon>
        <taxon>Pseudomonadaceae</taxon>
        <taxon>Halopseudomonas</taxon>
    </lineage>
</organism>
<feature type="signal peptide" evidence="2">
    <location>
        <begin position="1"/>
        <end position="24"/>
    </location>
</feature>
<dbReference type="CDD" id="cd06587">
    <property type="entry name" value="VOC"/>
    <property type="match status" value="4"/>
</dbReference>
<dbReference type="Pfam" id="PF00903">
    <property type="entry name" value="Glyoxalase"/>
    <property type="match status" value="3"/>
</dbReference>
<dbReference type="InterPro" id="IPR004360">
    <property type="entry name" value="Glyas_Fos-R_dOase_dom"/>
</dbReference>
<evidence type="ECO:0000256" key="1">
    <source>
        <dbReference type="ARBA" id="ARBA00022723"/>
    </source>
</evidence>
<dbReference type="EMBL" id="PPSK01000018">
    <property type="protein sequence ID" value="POB01738.1"/>
    <property type="molecule type" value="Genomic_DNA"/>
</dbReference>
<feature type="domain" description="VOC" evidence="3">
    <location>
        <begin position="304"/>
        <end position="427"/>
    </location>
</feature>
<dbReference type="GO" id="GO:0046491">
    <property type="term" value="P:L-methylmalonyl-CoA metabolic process"/>
    <property type="evidence" value="ECO:0007669"/>
    <property type="project" value="TreeGrafter"/>
</dbReference>
<dbReference type="PANTHER" id="PTHR43048:SF5">
    <property type="entry name" value="BLR5325 PROTEIN"/>
    <property type="match status" value="1"/>
</dbReference>
<dbReference type="GO" id="GO:0046872">
    <property type="term" value="F:metal ion binding"/>
    <property type="evidence" value="ECO:0007669"/>
    <property type="project" value="UniProtKB-KW"/>
</dbReference>
<feature type="domain" description="VOC" evidence="3">
    <location>
        <begin position="174"/>
        <end position="300"/>
    </location>
</feature>
<name>A0A2P4ES02_9GAMM</name>
<dbReference type="GO" id="GO:0004493">
    <property type="term" value="F:methylmalonyl-CoA epimerase activity"/>
    <property type="evidence" value="ECO:0007669"/>
    <property type="project" value="TreeGrafter"/>
</dbReference>
<dbReference type="InterPro" id="IPR037523">
    <property type="entry name" value="VOC_core"/>
</dbReference>
<gene>
    <name evidence="4" type="ORF">C1949_15465</name>
</gene>
<keyword evidence="5" id="KW-1185">Reference proteome</keyword>
<comment type="caution">
    <text evidence="4">The sequence shown here is derived from an EMBL/GenBank/DDBJ whole genome shotgun (WGS) entry which is preliminary data.</text>
</comment>
<evidence type="ECO:0000259" key="3">
    <source>
        <dbReference type="PROSITE" id="PS51819"/>
    </source>
</evidence>
<dbReference type="Gene3D" id="3.10.180.10">
    <property type="entry name" value="2,3-Dihydroxybiphenyl 1,2-Dioxygenase, domain 1"/>
    <property type="match status" value="4"/>
</dbReference>
<evidence type="ECO:0000256" key="2">
    <source>
        <dbReference type="SAM" id="SignalP"/>
    </source>
</evidence>
<evidence type="ECO:0000313" key="5">
    <source>
        <dbReference type="Proteomes" id="UP000243451"/>
    </source>
</evidence>
<dbReference type="PROSITE" id="PS51257">
    <property type="entry name" value="PROKAR_LIPOPROTEIN"/>
    <property type="match status" value="1"/>
</dbReference>
<keyword evidence="2" id="KW-0732">Signal</keyword>
<feature type="domain" description="VOC" evidence="3">
    <location>
        <begin position="45"/>
        <end position="168"/>
    </location>
</feature>